<evidence type="ECO:0000313" key="1">
    <source>
        <dbReference type="EMBL" id="JAE36585.1"/>
    </source>
</evidence>
<sequence>MQSRYSSVKFSLLPLLLVVCAGQFEAARNRGRHALFEQWNEEDRHLALL</sequence>
<organism evidence="1">
    <name type="scientific">Arundo donax</name>
    <name type="common">Giant reed</name>
    <name type="synonym">Donax arundinaceus</name>
    <dbReference type="NCBI Taxonomy" id="35708"/>
    <lineage>
        <taxon>Eukaryota</taxon>
        <taxon>Viridiplantae</taxon>
        <taxon>Streptophyta</taxon>
        <taxon>Embryophyta</taxon>
        <taxon>Tracheophyta</taxon>
        <taxon>Spermatophyta</taxon>
        <taxon>Magnoliopsida</taxon>
        <taxon>Liliopsida</taxon>
        <taxon>Poales</taxon>
        <taxon>Poaceae</taxon>
        <taxon>PACMAD clade</taxon>
        <taxon>Arundinoideae</taxon>
        <taxon>Arundineae</taxon>
        <taxon>Arundo</taxon>
    </lineage>
</organism>
<reference evidence="1" key="1">
    <citation type="submission" date="2014-09" db="EMBL/GenBank/DDBJ databases">
        <authorList>
            <person name="Magalhaes I.L.F."/>
            <person name="Oliveira U."/>
            <person name="Santos F.R."/>
            <person name="Vidigal T.H.D.A."/>
            <person name="Brescovit A.D."/>
            <person name="Santos A.J."/>
        </authorList>
    </citation>
    <scope>NUCLEOTIDE SEQUENCE</scope>
    <source>
        <tissue evidence="1">Shoot tissue taken approximately 20 cm above the soil surface</tissue>
    </source>
</reference>
<name>A0A0A9HHF3_ARUDO</name>
<dbReference type="AlphaFoldDB" id="A0A0A9HHF3"/>
<proteinExistence type="predicted"/>
<dbReference type="EMBL" id="GBRH01161311">
    <property type="protein sequence ID" value="JAE36585.1"/>
    <property type="molecule type" value="Transcribed_RNA"/>
</dbReference>
<reference evidence="1" key="2">
    <citation type="journal article" date="2015" name="Data Brief">
        <title>Shoot transcriptome of the giant reed, Arundo donax.</title>
        <authorList>
            <person name="Barrero R.A."/>
            <person name="Guerrero F.D."/>
            <person name="Moolhuijzen P."/>
            <person name="Goolsby J.A."/>
            <person name="Tidwell J."/>
            <person name="Bellgard S.E."/>
            <person name="Bellgard M.I."/>
        </authorList>
    </citation>
    <scope>NUCLEOTIDE SEQUENCE</scope>
    <source>
        <tissue evidence="1">Shoot tissue taken approximately 20 cm above the soil surface</tissue>
    </source>
</reference>
<accession>A0A0A9HHF3</accession>
<protein>
    <submittedName>
        <fullName evidence="1">Uncharacterized protein</fullName>
    </submittedName>
</protein>